<evidence type="ECO:0000259" key="2">
    <source>
        <dbReference type="PROSITE" id="PS51126"/>
    </source>
</evidence>
<reference evidence="3 4" key="1">
    <citation type="journal article" date="2018" name="Mol. Plant">
        <title>The genome of Artemisia annua provides insight into the evolution of Asteraceae family and artemisinin biosynthesis.</title>
        <authorList>
            <person name="Shen Q."/>
            <person name="Zhang L."/>
            <person name="Liao Z."/>
            <person name="Wang S."/>
            <person name="Yan T."/>
            <person name="Shi P."/>
            <person name="Liu M."/>
            <person name="Fu X."/>
            <person name="Pan Q."/>
            <person name="Wang Y."/>
            <person name="Lv Z."/>
            <person name="Lu X."/>
            <person name="Zhang F."/>
            <person name="Jiang W."/>
            <person name="Ma Y."/>
            <person name="Chen M."/>
            <person name="Hao X."/>
            <person name="Li L."/>
            <person name="Tang Y."/>
            <person name="Lv G."/>
            <person name="Zhou Y."/>
            <person name="Sun X."/>
            <person name="Brodelius P.E."/>
            <person name="Rose J.K.C."/>
            <person name="Tang K."/>
        </authorList>
    </citation>
    <scope>NUCLEOTIDE SEQUENCE [LARGE SCALE GENOMIC DNA]</scope>
    <source>
        <strain evidence="4">cv. Huhao1</strain>
        <tissue evidence="3">Leaf</tissue>
    </source>
</reference>
<dbReference type="PROSITE" id="PS51126">
    <property type="entry name" value="DILUTE"/>
    <property type="match status" value="1"/>
</dbReference>
<organism evidence="3 4">
    <name type="scientific">Artemisia annua</name>
    <name type="common">Sweet wormwood</name>
    <dbReference type="NCBI Taxonomy" id="35608"/>
    <lineage>
        <taxon>Eukaryota</taxon>
        <taxon>Viridiplantae</taxon>
        <taxon>Streptophyta</taxon>
        <taxon>Embryophyta</taxon>
        <taxon>Tracheophyta</taxon>
        <taxon>Spermatophyta</taxon>
        <taxon>Magnoliopsida</taxon>
        <taxon>eudicotyledons</taxon>
        <taxon>Gunneridae</taxon>
        <taxon>Pentapetalae</taxon>
        <taxon>asterids</taxon>
        <taxon>campanulids</taxon>
        <taxon>Asterales</taxon>
        <taxon>Asteraceae</taxon>
        <taxon>Asteroideae</taxon>
        <taxon>Anthemideae</taxon>
        <taxon>Artemisiinae</taxon>
        <taxon>Artemisia</taxon>
    </lineage>
</organism>
<dbReference type="PANTHER" id="PTHR16027:SF6">
    <property type="entry name" value="DILUTE DOMAIN-CONTAINING PROTEIN"/>
    <property type="match status" value="1"/>
</dbReference>
<dbReference type="AlphaFoldDB" id="A0A2U1NNC1"/>
<feature type="region of interest" description="Disordered" evidence="1">
    <location>
        <begin position="181"/>
        <end position="200"/>
    </location>
</feature>
<dbReference type="InterPro" id="IPR052072">
    <property type="entry name" value="Vascular_dev_regulator"/>
</dbReference>
<sequence length="412" mass="47736">MNVELHWNTSEEVIMSTGGKLVRKEDDRRVIGSCHGDKGWDIHKQSKVPISALTDYFTKGKGIILDKPIAAFTIYKCLLRWKCFDAEKHPVFNLLICKIDKEIKKEDDNDYMVYWFSNTLILLYYIRESVKHYDSILFKQQLISLVESLYHIFCGYFKEKMESLLTLSIVAPTISKFSDEEEEDSQYVYESSDNEDSEYTYKMSDDGDSQSNDWKGIVDLLNTILNTLKENFTLGSIRRNTSHTFTFQVPPVIVQEIFGQLFSLINAHLFNRFLLYPEYCTYINAIYFRDGLDTLEKWCLQTTEEYARGTMGKLQHLREVVALLCLSQRQLDGICTFYREEDGSRGAAIQVISQIKYLMIQNSNREGRASFYLTNNSSKPILVNDILNIEGFLGAKLEAELAKYPPVNFIND</sequence>
<evidence type="ECO:0000256" key="1">
    <source>
        <dbReference type="SAM" id="MobiDB-lite"/>
    </source>
</evidence>
<dbReference type="EMBL" id="PKPP01002487">
    <property type="protein sequence ID" value="PWA74950.1"/>
    <property type="molecule type" value="Genomic_DNA"/>
</dbReference>
<dbReference type="Proteomes" id="UP000245207">
    <property type="component" value="Unassembled WGS sequence"/>
</dbReference>
<evidence type="ECO:0000313" key="3">
    <source>
        <dbReference type="EMBL" id="PWA74950.1"/>
    </source>
</evidence>
<dbReference type="PANTHER" id="PTHR16027">
    <property type="entry name" value="DILUTE DOMAIN-CONTAINING PROTEIN YPR089W"/>
    <property type="match status" value="1"/>
</dbReference>
<dbReference type="SMART" id="SM01132">
    <property type="entry name" value="DIL"/>
    <property type="match status" value="1"/>
</dbReference>
<name>A0A2U1NNC1_ARTAN</name>
<dbReference type="InterPro" id="IPR002710">
    <property type="entry name" value="Dilute_dom"/>
</dbReference>
<accession>A0A2U1NNC1</accession>
<dbReference type="OrthoDB" id="6108017at2759"/>
<gene>
    <name evidence="3" type="ORF">CTI12_AA247720</name>
</gene>
<proteinExistence type="predicted"/>
<keyword evidence="4" id="KW-1185">Reference proteome</keyword>
<dbReference type="STRING" id="35608.A0A2U1NNC1"/>
<protein>
    <submittedName>
        <fullName evidence="3">Myosin 2</fullName>
    </submittedName>
</protein>
<comment type="caution">
    <text evidence="3">The sequence shown here is derived from an EMBL/GenBank/DDBJ whole genome shotgun (WGS) entry which is preliminary data.</text>
</comment>
<dbReference type="Pfam" id="PF01843">
    <property type="entry name" value="DIL"/>
    <property type="match status" value="1"/>
</dbReference>
<feature type="domain" description="Dilute" evidence="2">
    <location>
        <begin position="93"/>
        <end position="395"/>
    </location>
</feature>
<evidence type="ECO:0000313" key="4">
    <source>
        <dbReference type="Proteomes" id="UP000245207"/>
    </source>
</evidence>